<accession>A0A2M7LLN8</accession>
<keyword evidence="1" id="KW-0472">Membrane</keyword>
<feature type="transmembrane region" description="Helical" evidence="1">
    <location>
        <begin position="218"/>
        <end position="238"/>
    </location>
</feature>
<organism evidence="2 3">
    <name type="scientific">Candidatus Roizmanbacteria bacterium CG_4_10_14_3_um_filter_39_13</name>
    <dbReference type="NCBI Taxonomy" id="1974831"/>
    <lineage>
        <taxon>Bacteria</taxon>
        <taxon>Candidatus Roizmaniibacteriota</taxon>
    </lineage>
</organism>
<keyword evidence="1" id="KW-1133">Transmembrane helix</keyword>
<proteinExistence type="predicted"/>
<gene>
    <name evidence="2" type="ORF">COZ40_00430</name>
</gene>
<dbReference type="AlphaFoldDB" id="A0A2M7LLN8"/>
<evidence type="ECO:0000256" key="1">
    <source>
        <dbReference type="SAM" id="Phobius"/>
    </source>
</evidence>
<evidence type="ECO:0000313" key="3">
    <source>
        <dbReference type="Proteomes" id="UP000228500"/>
    </source>
</evidence>
<reference evidence="3" key="1">
    <citation type="submission" date="2017-09" db="EMBL/GenBank/DDBJ databases">
        <title>Depth-based differentiation of microbial function through sediment-hosted aquifers and enrichment of novel symbionts in the deep terrestrial subsurface.</title>
        <authorList>
            <person name="Probst A.J."/>
            <person name="Ladd B."/>
            <person name="Jarett J.K."/>
            <person name="Geller-Mcgrath D.E."/>
            <person name="Sieber C.M.K."/>
            <person name="Emerson J.B."/>
            <person name="Anantharaman K."/>
            <person name="Thomas B.C."/>
            <person name="Malmstrom R."/>
            <person name="Stieglmeier M."/>
            <person name="Klingl A."/>
            <person name="Woyke T."/>
            <person name="Ryan C.M."/>
            <person name="Banfield J.F."/>
        </authorList>
    </citation>
    <scope>NUCLEOTIDE SEQUENCE [LARGE SCALE GENOMIC DNA]</scope>
</reference>
<sequence length="247" mass="27331">MNKIKSVIVFLLVFVVPFMFFPFFQNLVQINIVYILAFGALLLVIISFLQLLISKKLIVQTSPLDIPVILFLSAVSLSFFTTATNKMQALLDPSFGLLMLISLGILYYYMRASHASPLRVFSLSGFVISSLLIVLSLEPTKGIGAIPLDLLLFIGFTFMYSLGSLVRSFSSKEDVPKVVHICTLIIISLSLIISSIAFSKQGALFPSFSLSFKAASQIVKTLLTFLFGLGMDNYSFVFTQVKDIAYN</sequence>
<feature type="non-terminal residue" evidence="2">
    <location>
        <position position="247"/>
    </location>
</feature>
<dbReference type="Proteomes" id="UP000228500">
    <property type="component" value="Unassembled WGS sequence"/>
</dbReference>
<comment type="caution">
    <text evidence="2">The sequence shown here is derived from an EMBL/GenBank/DDBJ whole genome shotgun (WGS) entry which is preliminary data.</text>
</comment>
<feature type="transmembrane region" description="Helical" evidence="1">
    <location>
        <begin position="143"/>
        <end position="166"/>
    </location>
</feature>
<name>A0A2M7LLN8_9BACT</name>
<dbReference type="EMBL" id="PFJH01000019">
    <property type="protein sequence ID" value="PIX68969.1"/>
    <property type="molecule type" value="Genomic_DNA"/>
</dbReference>
<feature type="transmembrane region" description="Helical" evidence="1">
    <location>
        <begin position="178"/>
        <end position="198"/>
    </location>
</feature>
<keyword evidence="1" id="KW-0812">Transmembrane</keyword>
<feature type="transmembrane region" description="Helical" evidence="1">
    <location>
        <begin position="30"/>
        <end position="52"/>
    </location>
</feature>
<feature type="transmembrane region" description="Helical" evidence="1">
    <location>
        <begin position="7"/>
        <end position="24"/>
    </location>
</feature>
<feature type="transmembrane region" description="Helical" evidence="1">
    <location>
        <begin position="120"/>
        <end position="137"/>
    </location>
</feature>
<feature type="transmembrane region" description="Helical" evidence="1">
    <location>
        <begin position="89"/>
        <end position="108"/>
    </location>
</feature>
<feature type="transmembrane region" description="Helical" evidence="1">
    <location>
        <begin position="64"/>
        <end position="83"/>
    </location>
</feature>
<evidence type="ECO:0000313" key="2">
    <source>
        <dbReference type="EMBL" id="PIX68969.1"/>
    </source>
</evidence>
<protein>
    <submittedName>
        <fullName evidence="2">Uncharacterized protein</fullName>
    </submittedName>
</protein>